<proteinExistence type="predicted"/>
<dbReference type="EMBL" id="CP031229">
    <property type="protein sequence ID" value="AXH96326.1"/>
    <property type="molecule type" value="Genomic_DNA"/>
</dbReference>
<dbReference type="GO" id="GO:0006825">
    <property type="term" value="P:copper ion transport"/>
    <property type="evidence" value="ECO:0007669"/>
    <property type="project" value="InterPro"/>
</dbReference>
<evidence type="ECO:0000313" key="9">
    <source>
        <dbReference type="Proteomes" id="UP000253790"/>
    </source>
</evidence>
<evidence type="ECO:0000256" key="5">
    <source>
        <dbReference type="ARBA" id="ARBA00023136"/>
    </source>
</evidence>
<feature type="transmembrane region" description="Helical" evidence="6">
    <location>
        <begin position="598"/>
        <end position="619"/>
    </location>
</feature>
<evidence type="ECO:0000259" key="7">
    <source>
        <dbReference type="Pfam" id="PF05425"/>
    </source>
</evidence>
<dbReference type="Pfam" id="PF09678">
    <property type="entry name" value="Caa3_CtaG"/>
    <property type="match status" value="1"/>
</dbReference>
<evidence type="ECO:0000256" key="4">
    <source>
        <dbReference type="ARBA" id="ARBA00022989"/>
    </source>
</evidence>
<dbReference type="InterPro" id="IPR032694">
    <property type="entry name" value="CopC/D"/>
</dbReference>
<feature type="transmembrane region" description="Helical" evidence="6">
    <location>
        <begin position="235"/>
        <end position="256"/>
    </location>
</feature>
<comment type="subcellular location">
    <subcellularLocation>
        <location evidence="1">Cell membrane</location>
        <topology evidence="1">Multi-pass membrane protein</topology>
    </subcellularLocation>
</comment>
<keyword evidence="3 6" id="KW-0812">Transmembrane</keyword>
<dbReference type="AlphaFoldDB" id="A0A345NMR8"/>
<feature type="transmembrane region" description="Helical" evidence="6">
    <location>
        <begin position="56"/>
        <end position="76"/>
    </location>
</feature>
<evidence type="ECO:0000313" key="8">
    <source>
        <dbReference type="EMBL" id="AXH96326.1"/>
    </source>
</evidence>
<evidence type="ECO:0000256" key="2">
    <source>
        <dbReference type="ARBA" id="ARBA00022475"/>
    </source>
</evidence>
<feature type="transmembrane region" description="Helical" evidence="6">
    <location>
        <begin position="431"/>
        <end position="456"/>
    </location>
</feature>
<dbReference type="RefSeq" id="WP_114928091.1">
    <property type="nucleotide sequence ID" value="NZ_CP031229.1"/>
</dbReference>
<feature type="transmembrane region" description="Helical" evidence="6">
    <location>
        <begin position="135"/>
        <end position="160"/>
    </location>
</feature>
<reference evidence="8 9" key="1">
    <citation type="submission" date="2018-07" db="EMBL/GenBank/DDBJ databases">
        <title>Complete genome sequencing of Ornithinimicrobium sp. AMA3305.</title>
        <authorList>
            <person name="Bae J.-W."/>
        </authorList>
    </citation>
    <scope>NUCLEOTIDE SEQUENCE [LARGE SCALE GENOMIC DNA]</scope>
    <source>
        <strain evidence="8 9">AMA3305</strain>
    </source>
</reference>
<keyword evidence="2" id="KW-1003">Cell membrane</keyword>
<feature type="transmembrane region" description="Helical" evidence="6">
    <location>
        <begin position="268"/>
        <end position="288"/>
    </location>
</feature>
<evidence type="ECO:0000256" key="3">
    <source>
        <dbReference type="ARBA" id="ARBA00022692"/>
    </source>
</evidence>
<dbReference type="GO" id="GO:0005886">
    <property type="term" value="C:plasma membrane"/>
    <property type="evidence" value="ECO:0007669"/>
    <property type="project" value="UniProtKB-SubCell"/>
</dbReference>
<feature type="transmembrane region" description="Helical" evidence="6">
    <location>
        <begin position="167"/>
        <end position="188"/>
    </location>
</feature>
<feature type="transmembrane region" description="Helical" evidence="6">
    <location>
        <begin position="545"/>
        <end position="566"/>
    </location>
</feature>
<dbReference type="Pfam" id="PF05425">
    <property type="entry name" value="CopD"/>
    <property type="match status" value="1"/>
</dbReference>
<feature type="transmembrane region" description="Helical" evidence="6">
    <location>
        <begin position="366"/>
        <end position="386"/>
    </location>
</feature>
<feature type="transmembrane region" description="Helical" evidence="6">
    <location>
        <begin position="200"/>
        <end position="223"/>
    </location>
</feature>
<feature type="transmembrane region" description="Helical" evidence="6">
    <location>
        <begin position="308"/>
        <end position="326"/>
    </location>
</feature>
<evidence type="ECO:0000256" key="1">
    <source>
        <dbReference type="ARBA" id="ARBA00004651"/>
    </source>
</evidence>
<feature type="transmembrane region" description="Helical" evidence="6">
    <location>
        <begin position="477"/>
        <end position="500"/>
    </location>
</feature>
<feature type="transmembrane region" description="Helical" evidence="6">
    <location>
        <begin position="96"/>
        <end position="115"/>
    </location>
</feature>
<name>A0A345NMR8_9MICO</name>
<dbReference type="InterPro" id="IPR008457">
    <property type="entry name" value="Cu-R_CopD_dom"/>
</dbReference>
<feature type="domain" description="Copper resistance protein D" evidence="7">
    <location>
        <begin position="231"/>
        <end position="325"/>
    </location>
</feature>
<feature type="transmembrane region" description="Helical" evidence="6">
    <location>
        <begin position="398"/>
        <end position="419"/>
    </location>
</feature>
<dbReference type="PANTHER" id="PTHR34820:SF4">
    <property type="entry name" value="INNER MEMBRANE PROTEIN YEBZ"/>
    <property type="match status" value="1"/>
</dbReference>
<organism evidence="8 9">
    <name type="scientific">Ornithinimicrobium avium</name>
    <dbReference type="NCBI Taxonomy" id="2283195"/>
    <lineage>
        <taxon>Bacteria</taxon>
        <taxon>Bacillati</taxon>
        <taxon>Actinomycetota</taxon>
        <taxon>Actinomycetes</taxon>
        <taxon>Micrococcales</taxon>
        <taxon>Ornithinimicrobiaceae</taxon>
        <taxon>Ornithinimicrobium</taxon>
    </lineage>
</organism>
<gene>
    <name evidence="8" type="ORF">DV701_09535</name>
</gene>
<accession>A0A345NMR8</accession>
<dbReference type="OrthoDB" id="5241646at2"/>
<protein>
    <submittedName>
        <fullName evidence="8">Cytochrome C oxidase assembly protein</fullName>
    </submittedName>
</protein>
<sequence>MSSPLTSTAPRWLLATVVLAVAVLVAVPVAAASGATTPLVLGDAGAVVRWGQPLVRILHDLAASLTLGLLLVGGLLARESTDGKGFRRTTAAQGAFAGGVVWMLSVLVMLYLTYAELAGTPPSAPGFLEDLIGNVWALEVLRLLLVEAVIVAALVALCAYASSRATLTWALAVGLSALLPLAFTGHASSTLGHETAVNALALHLVGITLWVGGLLAIAVLLPVLGPALPDTVARFSTLAAWCFGAVAVSGILFATVSVGTPANLFTPYGAVVVAKVTLLLVLGGAGWLQRRRVVARGVDSPPRFARLALGELVLMGAAVGLGVVLGRTPTPEPVAVDVTPVISLTMHPMPEPWSWARMFTTWRPDWLFVLAAVVAVGLYAAAVVRLRRRGDRWPLHKLLLWTLGWAAFVYVTSGGPGVYGRVMFSVHMVSHMALMMGVPILLVPANAITLAMRALPSRRDGTLGPRELLLSAVHSRWASFVVNPVVAGMLFFGSLVGFYWSGILGWALSTHAGHVFMIVHFTLVGYAFVWALVGTDPGPAKWPAPLRMIVLLVTLASHAFFGLSIFQGGWLLAPEFFKTIDVPWVQDLLADQQLGGGIAWGLGELPTLLLMLMVAVDWMRRDERDAARSDRQAERDHDAELTAYNARLAQLAKQDRTAGRTR</sequence>
<keyword evidence="4 6" id="KW-1133">Transmembrane helix</keyword>
<dbReference type="Proteomes" id="UP000253790">
    <property type="component" value="Chromosome"/>
</dbReference>
<feature type="transmembrane region" description="Helical" evidence="6">
    <location>
        <begin position="512"/>
        <end position="533"/>
    </location>
</feature>
<keyword evidence="9" id="KW-1185">Reference proteome</keyword>
<dbReference type="KEGG" id="orn:DV701_09535"/>
<evidence type="ECO:0000256" key="6">
    <source>
        <dbReference type="SAM" id="Phobius"/>
    </source>
</evidence>
<dbReference type="InterPro" id="IPR019108">
    <property type="entry name" value="Caa3_assmbl_CtaG-rel"/>
</dbReference>
<keyword evidence="5 6" id="KW-0472">Membrane</keyword>
<dbReference type="PANTHER" id="PTHR34820">
    <property type="entry name" value="INNER MEMBRANE PROTEIN YEBZ"/>
    <property type="match status" value="1"/>
</dbReference>